<gene>
    <name evidence="2 4 5" type="ORF">SRAE_2000382900</name>
</gene>
<dbReference type="WormBase" id="SRAE_2000382900">
    <property type="protein sequence ID" value="SRP01426"/>
    <property type="gene ID" value="WBGene00264055"/>
</dbReference>
<evidence type="ECO:0000313" key="5">
    <source>
        <dbReference type="WormBase" id="SRAE_2000382900"/>
    </source>
</evidence>
<dbReference type="RefSeq" id="XP_024508378.1">
    <property type="nucleotide sequence ID" value="XM_024655069.1"/>
</dbReference>
<evidence type="ECO:0000313" key="2">
    <source>
        <dbReference type="EMBL" id="CEF69178.1"/>
    </source>
</evidence>
<evidence type="ECO:0000313" key="3">
    <source>
        <dbReference type="Proteomes" id="UP000035682"/>
    </source>
</evidence>
<evidence type="ECO:0000313" key="4">
    <source>
        <dbReference type="WBParaSite" id="SRAE_2000382900.1"/>
    </source>
</evidence>
<name>A0A090LLY9_STRRB</name>
<dbReference type="WBParaSite" id="SRAE_2000382900.1">
    <property type="protein sequence ID" value="SRAE_2000382900.1"/>
    <property type="gene ID" value="WBGene00264055"/>
</dbReference>
<proteinExistence type="predicted"/>
<organism evidence="2">
    <name type="scientific">Strongyloides ratti</name>
    <name type="common">Parasitic roundworm</name>
    <dbReference type="NCBI Taxonomy" id="34506"/>
    <lineage>
        <taxon>Eukaryota</taxon>
        <taxon>Metazoa</taxon>
        <taxon>Ecdysozoa</taxon>
        <taxon>Nematoda</taxon>
        <taxon>Chromadorea</taxon>
        <taxon>Rhabditida</taxon>
        <taxon>Tylenchina</taxon>
        <taxon>Panagrolaimomorpha</taxon>
        <taxon>Strongyloidoidea</taxon>
        <taxon>Strongyloididae</taxon>
        <taxon>Strongyloides</taxon>
    </lineage>
</organism>
<protein>
    <submittedName>
        <fullName evidence="2 4">Uncharacterized protein</fullName>
    </submittedName>
</protein>
<reference evidence="2 3" key="1">
    <citation type="submission" date="2014-09" db="EMBL/GenBank/DDBJ databases">
        <authorList>
            <person name="Martin A.A."/>
        </authorList>
    </citation>
    <scope>NUCLEOTIDE SEQUENCE</scope>
    <source>
        <strain evidence="3">ED321</strain>
        <strain evidence="2">ED321 Heterogonic</strain>
    </source>
</reference>
<feature type="transmembrane region" description="Helical" evidence="1">
    <location>
        <begin position="282"/>
        <end position="299"/>
    </location>
</feature>
<dbReference type="GeneID" id="36381548"/>
<keyword evidence="1" id="KW-1133">Transmembrane helix</keyword>
<dbReference type="EMBL" id="LN609529">
    <property type="protein sequence ID" value="CEF69178.1"/>
    <property type="molecule type" value="Genomic_DNA"/>
</dbReference>
<sequence>MLDAVKCYDCYGTGPTNVNCTKEFTCNGAACLIYEAGDNITTTAFCLLSLEGIHNLKDGCWLEADGKGKHCICRENFCNKLRDRTKTFSNDPFATPLPNMEFLKHNPLLDYDEIEVNIEDGKIPSSLNSDKHKYKTHILNKVKSLDEKYDKDIDYLNDDDLVPIDFKDYHEMMQIKYNSPINNNKVMDIKEIPSTTSKIEIQNIINEIEDLKLPLEDGSDMAPDENIIDVEEDLLGIRMSDSQNISNKQLSNTKENNKIIDNVIAQGSLHGELMNSSYYKKMSCISYFIFSITIIIYTMNI</sequence>
<accession>A0A090LLY9</accession>
<dbReference type="Proteomes" id="UP000035682">
    <property type="component" value="Unplaced"/>
</dbReference>
<keyword evidence="1" id="KW-0812">Transmembrane</keyword>
<evidence type="ECO:0000256" key="1">
    <source>
        <dbReference type="SAM" id="Phobius"/>
    </source>
</evidence>
<keyword evidence="1" id="KW-0472">Membrane</keyword>
<dbReference type="AlphaFoldDB" id="A0A090LLY9"/>
<reference evidence="4" key="2">
    <citation type="submission" date="2020-12" db="UniProtKB">
        <authorList>
            <consortium name="WormBaseParasite"/>
        </authorList>
    </citation>
    <scope>IDENTIFICATION</scope>
</reference>
<dbReference type="CTD" id="36381548"/>
<dbReference type="OrthoDB" id="5831822at2759"/>
<keyword evidence="3" id="KW-1185">Reference proteome</keyword>